<dbReference type="Pfam" id="PF05598">
    <property type="entry name" value="DUF772"/>
    <property type="match status" value="1"/>
</dbReference>
<evidence type="ECO:0000313" key="4">
    <source>
        <dbReference type="EMBL" id="TFJ91371.1"/>
    </source>
</evidence>
<proteinExistence type="predicted"/>
<dbReference type="InterPro" id="IPR025668">
    <property type="entry name" value="Tnp_DDE_dom"/>
</dbReference>
<evidence type="ECO:0000256" key="1">
    <source>
        <dbReference type="SAM" id="MobiDB-lite"/>
    </source>
</evidence>
<organism evidence="4 5">
    <name type="scientific">Lentibacillus salicampi</name>
    <dbReference type="NCBI Taxonomy" id="175306"/>
    <lineage>
        <taxon>Bacteria</taxon>
        <taxon>Bacillati</taxon>
        <taxon>Bacillota</taxon>
        <taxon>Bacilli</taxon>
        <taxon>Bacillales</taxon>
        <taxon>Bacillaceae</taxon>
        <taxon>Lentibacillus</taxon>
    </lineage>
</organism>
<dbReference type="Proteomes" id="UP000298484">
    <property type="component" value="Unassembled WGS sequence"/>
</dbReference>
<dbReference type="InterPro" id="IPR008490">
    <property type="entry name" value="Transposase_InsH_N"/>
</dbReference>
<protein>
    <submittedName>
        <fullName evidence="4">IS5 family transposase</fullName>
    </submittedName>
</protein>
<dbReference type="InterPro" id="IPR047710">
    <property type="entry name" value="Transpos_IS5-like"/>
</dbReference>
<sequence length="493" mass="57292">MYNHSERQIMLPGDFFLPFGGELNPKNRWVVLANLIPWWKAEERYKKQLKDLNQGAQANSIRLALGSIIVKERLGTSDAETVEQIMENPYLQYFIGLPEFQYEAPFHASSMTHFRKRIPQEMVNQVNEWIVEEQQVNNDQDDEDSSGGGSDDSLDETTNNQKKDRDAPRHHQGKLLMDATCAPADITYPTDLKLLNEGREKLESMIDVLHAPFCGLQEKPRTYRKKARKDYLALAKQKKPSRRKLRKGIKKQLNYVKRDLNYLQTLVKQGGLERLNSKQYRDLFVIQELYRQQKQMFMTKIHRIDDRIVSISQPHVRPIVRGKTHTNVEFGAKLSLSLVDGWAFLDNLSWDAYHEGGDLPASVERYLSRNGCYPEAVLADQIYLTRDNRRYCKERGIRLSGPKLGRPPKNEDKEQKRIAYQDASERNAMEGKFGEAKRIYGLGLIQARLQQTSESVIALQVLNLNLSRALRELSFLFFSFRWPIHSRIEKMTF</sequence>
<accession>A0A4Y9AAL1</accession>
<dbReference type="RefSeq" id="WP_135111608.1">
    <property type="nucleotide sequence ID" value="NZ_SRHY01000056.1"/>
</dbReference>
<evidence type="ECO:0000259" key="3">
    <source>
        <dbReference type="Pfam" id="PF13586"/>
    </source>
</evidence>
<dbReference type="AlphaFoldDB" id="A0A4Y9AAL1"/>
<keyword evidence="5" id="KW-1185">Reference proteome</keyword>
<name>A0A4Y9AAL1_9BACI</name>
<feature type="domain" description="Transposase InsH N-terminal" evidence="2">
    <location>
        <begin position="24"/>
        <end position="117"/>
    </location>
</feature>
<evidence type="ECO:0000313" key="5">
    <source>
        <dbReference type="Proteomes" id="UP000298484"/>
    </source>
</evidence>
<dbReference type="NCBIfam" id="NF033578">
    <property type="entry name" value="transpos_IS5_1"/>
    <property type="match status" value="1"/>
</dbReference>
<dbReference type="PANTHER" id="PTHR33803">
    <property type="entry name" value="IS1478 TRANSPOSASE"/>
    <property type="match status" value="1"/>
</dbReference>
<dbReference type="PANTHER" id="PTHR33803:SF3">
    <property type="entry name" value="BLL1974 PROTEIN"/>
    <property type="match status" value="1"/>
</dbReference>
<evidence type="ECO:0000259" key="2">
    <source>
        <dbReference type="Pfam" id="PF05598"/>
    </source>
</evidence>
<dbReference type="EMBL" id="SRHY01000056">
    <property type="protein sequence ID" value="TFJ91371.1"/>
    <property type="molecule type" value="Genomic_DNA"/>
</dbReference>
<comment type="caution">
    <text evidence="4">The sequence shown here is derived from an EMBL/GenBank/DDBJ whole genome shotgun (WGS) entry which is preliminary data.</text>
</comment>
<dbReference type="OrthoDB" id="9770860at2"/>
<feature type="region of interest" description="Disordered" evidence="1">
    <location>
        <begin position="137"/>
        <end position="176"/>
    </location>
</feature>
<gene>
    <name evidence="4" type="ORF">E4U82_18070</name>
</gene>
<reference evidence="4 5" key="1">
    <citation type="submission" date="2019-03" db="EMBL/GenBank/DDBJ databases">
        <title>Genome sequence of Lentibacillus salicampi ATCC BAA-719.</title>
        <authorList>
            <person name="Maclea K.S."/>
            <person name="Simoes Junior M."/>
        </authorList>
    </citation>
    <scope>NUCLEOTIDE SEQUENCE [LARGE SCALE GENOMIC DNA]</scope>
    <source>
        <strain evidence="4 5">ATCC BAA-719</strain>
    </source>
</reference>
<feature type="domain" description="Transposase DDE" evidence="3">
    <location>
        <begin position="377"/>
        <end position="466"/>
    </location>
</feature>
<dbReference type="Pfam" id="PF13586">
    <property type="entry name" value="DDE_Tnp_1_2"/>
    <property type="match status" value="1"/>
</dbReference>